<evidence type="ECO:0000313" key="1">
    <source>
        <dbReference type="EMBL" id="KAH9757698.1"/>
    </source>
</evidence>
<gene>
    <name evidence="1" type="ORF">KPL71_016468</name>
</gene>
<dbReference type="Proteomes" id="UP000829398">
    <property type="component" value="Chromosome 5"/>
</dbReference>
<name>A0ACB8KTE2_CITSI</name>
<dbReference type="EMBL" id="CM039174">
    <property type="protein sequence ID" value="KAH9757698.1"/>
    <property type="molecule type" value="Genomic_DNA"/>
</dbReference>
<accession>A0ACB8KTE2</accession>
<organism evidence="1 2">
    <name type="scientific">Citrus sinensis</name>
    <name type="common">Sweet orange</name>
    <name type="synonym">Citrus aurantium var. sinensis</name>
    <dbReference type="NCBI Taxonomy" id="2711"/>
    <lineage>
        <taxon>Eukaryota</taxon>
        <taxon>Viridiplantae</taxon>
        <taxon>Streptophyta</taxon>
        <taxon>Embryophyta</taxon>
        <taxon>Tracheophyta</taxon>
        <taxon>Spermatophyta</taxon>
        <taxon>Magnoliopsida</taxon>
        <taxon>eudicotyledons</taxon>
        <taxon>Gunneridae</taxon>
        <taxon>Pentapetalae</taxon>
        <taxon>rosids</taxon>
        <taxon>malvids</taxon>
        <taxon>Sapindales</taxon>
        <taxon>Rutaceae</taxon>
        <taxon>Aurantioideae</taxon>
        <taxon>Citrus</taxon>
    </lineage>
</organism>
<comment type="caution">
    <text evidence="1">The sequence shown here is derived from an EMBL/GenBank/DDBJ whole genome shotgun (WGS) entry which is preliminary data.</text>
</comment>
<sequence>MGCVQAKSSMNSPHGGGGLYKLKMENGYVGNKALMGHRRSTGQRYNGKETGRFQKLELPVNYDDFENGGEEKVSGEQRVRDNGTGSGKSGGGVDGELVNGWPKWLTDNIPREVLAGLVPKSAESYDKIDKVGQGTYSNVYKALDRDTGKIVALKKVKFDTSEPESVKFMAREIMILQKLDHPNVVKLEGLATSRMQYSLYLVFEFMPTDLARIISNHEGKLTEPQLLSGLQHCHDRGILHRDVKGSNLLIDKNGVLKIADFGLANYFSPNKKRPLTSRVVTLWYRAPELLLGATNYGVGIDLWSAGCLLAEMFSGRPIMPARTEVEQLHRIFKLCGSPSEDYWKKLRLSTTFRPPQSYKPCLFEAFSEFPESSLGLLSTLLALDPAYRGSAASALKNEVSTNWKTIQQVFMMFHDFVNSITGLALMIRRARMKHRSKTLRERRIGDQASQLTKEETLSNKEDSEKPVELNFQGQEPYSSASSASSGTKTNQQSHSPPFMLFPVAASHHQKMSPRNKGHPNGTKNIKNQPPLPNSKTRPTTHNEDSGNMYRLNRVSRSASTREFRKLYQNKQLESIYA</sequence>
<evidence type="ECO:0000313" key="2">
    <source>
        <dbReference type="Proteomes" id="UP000829398"/>
    </source>
</evidence>
<keyword evidence="1" id="KW-0418">Kinase</keyword>
<keyword evidence="2" id="KW-1185">Reference proteome</keyword>
<reference evidence="2" key="1">
    <citation type="journal article" date="2023" name="Hortic. Res.">
        <title>A chromosome-level phased genome enabling allele-level studies in sweet orange: a case study on citrus Huanglongbing tolerance.</title>
        <authorList>
            <person name="Wu B."/>
            <person name="Yu Q."/>
            <person name="Deng Z."/>
            <person name="Duan Y."/>
            <person name="Luo F."/>
            <person name="Gmitter F. Jr."/>
        </authorList>
    </citation>
    <scope>NUCLEOTIDE SEQUENCE [LARGE SCALE GENOMIC DNA]</scope>
    <source>
        <strain evidence="2">cv. Valencia</strain>
    </source>
</reference>
<proteinExistence type="predicted"/>
<protein>
    <submittedName>
        <fullName evidence="1">Protein kinase domain-containing protein</fullName>
    </submittedName>
</protein>
<keyword evidence="1" id="KW-0808">Transferase</keyword>